<gene>
    <name evidence="1" type="ORF">LX16_4615</name>
</gene>
<name>A0A562UQD0_9ACTN</name>
<dbReference type="AlphaFoldDB" id="A0A562UQD0"/>
<evidence type="ECO:0000313" key="2">
    <source>
        <dbReference type="Proteomes" id="UP000321617"/>
    </source>
</evidence>
<reference evidence="1 2" key="1">
    <citation type="journal article" date="2013" name="Stand. Genomic Sci.">
        <title>Genomic Encyclopedia of Type Strains, Phase I: The one thousand microbial genomes (KMG-I) project.</title>
        <authorList>
            <person name="Kyrpides N.C."/>
            <person name="Woyke T."/>
            <person name="Eisen J.A."/>
            <person name="Garrity G."/>
            <person name="Lilburn T.G."/>
            <person name="Beck B.J."/>
            <person name="Whitman W.B."/>
            <person name="Hugenholtz P."/>
            <person name="Klenk H.P."/>
        </authorList>
    </citation>
    <scope>NUCLEOTIDE SEQUENCE [LARGE SCALE GENOMIC DNA]</scope>
    <source>
        <strain evidence="1 2">DSM 45044</strain>
    </source>
</reference>
<keyword evidence="2" id="KW-1185">Reference proteome</keyword>
<dbReference type="Proteomes" id="UP000321617">
    <property type="component" value="Unassembled WGS sequence"/>
</dbReference>
<sequence>MPLIVDLKRVSVNAVSPCRTVRAKATGTSGITVEFGLTGLNGHEERTLDTAVSSAVNGAVAGYRKATTMVMKRHRASWAAEDRDRVVAGRRRLGEAVADLTVRGISEHGHVRARMSGRDGFALRIRPGTLHLLRRDETSMAAEINSAVAVVMSEYNRRLTSIRRNGAREHG</sequence>
<protein>
    <submittedName>
        <fullName evidence="1">Uncharacterized protein</fullName>
    </submittedName>
</protein>
<organism evidence="1 2">
    <name type="scientific">Stackebrandtia albiflava</name>
    <dbReference type="NCBI Taxonomy" id="406432"/>
    <lineage>
        <taxon>Bacteria</taxon>
        <taxon>Bacillati</taxon>
        <taxon>Actinomycetota</taxon>
        <taxon>Actinomycetes</taxon>
        <taxon>Glycomycetales</taxon>
        <taxon>Glycomycetaceae</taxon>
        <taxon>Stackebrandtia</taxon>
    </lineage>
</organism>
<accession>A0A562UQD0</accession>
<evidence type="ECO:0000313" key="1">
    <source>
        <dbReference type="EMBL" id="TWJ07835.1"/>
    </source>
</evidence>
<comment type="caution">
    <text evidence="1">The sequence shown here is derived from an EMBL/GenBank/DDBJ whole genome shotgun (WGS) entry which is preliminary data.</text>
</comment>
<dbReference type="RefSeq" id="WP_147143047.1">
    <property type="nucleotide sequence ID" value="NZ_BAABIJ010000005.1"/>
</dbReference>
<proteinExistence type="predicted"/>
<dbReference type="EMBL" id="VLLL01000009">
    <property type="protein sequence ID" value="TWJ07835.1"/>
    <property type="molecule type" value="Genomic_DNA"/>
</dbReference>